<organism evidence="1 2">
    <name type="scientific">Smallanthus sonchifolius</name>
    <dbReference type="NCBI Taxonomy" id="185202"/>
    <lineage>
        <taxon>Eukaryota</taxon>
        <taxon>Viridiplantae</taxon>
        <taxon>Streptophyta</taxon>
        <taxon>Embryophyta</taxon>
        <taxon>Tracheophyta</taxon>
        <taxon>Spermatophyta</taxon>
        <taxon>Magnoliopsida</taxon>
        <taxon>eudicotyledons</taxon>
        <taxon>Gunneridae</taxon>
        <taxon>Pentapetalae</taxon>
        <taxon>asterids</taxon>
        <taxon>campanulids</taxon>
        <taxon>Asterales</taxon>
        <taxon>Asteraceae</taxon>
        <taxon>Asteroideae</taxon>
        <taxon>Heliantheae alliance</taxon>
        <taxon>Millerieae</taxon>
        <taxon>Smallanthus</taxon>
    </lineage>
</organism>
<sequence>MEPQYTMVRKLINPYSIFVVADYYGFDAACTVLFSSLAILMFFLPVVNEFIWFTAADLPDITIGLVTTGAYELIACQLTKVADLSDQVMDTGLLSQVPIRTWMCAVTTRHTWICPAPLAMSFVPPLQPPVYYAGHDPLLYANIVK</sequence>
<proteinExistence type="predicted"/>
<name>A0ACB9JAQ2_9ASTR</name>
<evidence type="ECO:0000313" key="1">
    <source>
        <dbReference type="EMBL" id="KAI3817554.1"/>
    </source>
</evidence>
<keyword evidence="2" id="KW-1185">Reference proteome</keyword>
<dbReference type="Proteomes" id="UP001056120">
    <property type="component" value="Linkage Group LG04"/>
</dbReference>
<comment type="caution">
    <text evidence="1">The sequence shown here is derived from an EMBL/GenBank/DDBJ whole genome shotgun (WGS) entry which is preliminary data.</text>
</comment>
<evidence type="ECO:0000313" key="2">
    <source>
        <dbReference type="Proteomes" id="UP001056120"/>
    </source>
</evidence>
<dbReference type="EMBL" id="CM042021">
    <property type="protein sequence ID" value="KAI3817554.1"/>
    <property type="molecule type" value="Genomic_DNA"/>
</dbReference>
<reference evidence="1 2" key="2">
    <citation type="journal article" date="2022" name="Mol. Ecol. Resour.">
        <title>The genomes of chicory, endive, great burdock and yacon provide insights into Asteraceae paleo-polyploidization history and plant inulin production.</title>
        <authorList>
            <person name="Fan W."/>
            <person name="Wang S."/>
            <person name="Wang H."/>
            <person name="Wang A."/>
            <person name="Jiang F."/>
            <person name="Liu H."/>
            <person name="Zhao H."/>
            <person name="Xu D."/>
            <person name="Zhang Y."/>
        </authorList>
    </citation>
    <scope>NUCLEOTIDE SEQUENCE [LARGE SCALE GENOMIC DNA]</scope>
    <source>
        <strain evidence="2">cv. Yunnan</strain>
        <tissue evidence="1">Leaves</tissue>
    </source>
</reference>
<reference evidence="2" key="1">
    <citation type="journal article" date="2022" name="Mol. Ecol. Resour.">
        <title>The genomes of chicory, endive, great burdock and yacon provide insights into Asteraceae palaeo-polyploidization history and plant inulin production.</title>
        <authorList>
            <person name="Fan W."/>
            <person name="Wang S."/>
            <person name="Wang H."/>
            <person name="Wang A."/>
            <person name="Jiang F."/>
            <person name="Liu H."/>
            <person name="Zhao H."/>
            <person name="Xu D."/>
            <person name="Zhang Y."/>
        </authorList>
    </citation>
    <scope>NUCLEOTIDE SEQUENCE [LARGE SCALE GENOMIC DNA]</scope>
    <source>
        <strain evidence="2">cv. Yunnan</strain>
    </source>
</reference>
<accession>A0ACB9JAQ2</accession>
<gene>
    <name evidence="1" type="ORF">L1987_11349</name>
</gene>
<protein>
    <submittedName>
        <fullName evidence="1">Uncharacterized protein</fullName>
    </submittedName>
</protein>